<sequence length="119" mass="14026">MNAFIITNSKNEILFQKFQAQASDELYLAMLTQVKQSEYLDASAQTEVNTQFSIFTQKSIYNHRFFYSCHQDDISLSKQCIDLWLDYCKNPLTNICSSNEQEKNIYISMYENQISDKFK</sequence>
<evidence type="ECO:0000313" key="3">
    <source>
        <dbReference type="Proteomes" id="UP001642409"/>
    </source>
</evidence>
<evidence type="ECO:0000313" key="2">
    <source>
        <dbReference type="EMBL" id="CAL6107230.1"/>
    </source>
</evidence>
<comment type="caution">
    <text evidence="1">The sequence shown here is derived from an EMBL/GenBank/DDBJ whole genome shotgun (WGS) entry which is preliminary data.</text>
</comment>
<accession>A0AA86P5V5</accession>
<proteinExistence type="predicted"/>
<dbReference type="EMBL" id="CAXDID020000632">
    <property type="protein sequence ID" value="CAL6107230.1"/>
    <property type="molecule type" value="Genomic_DNA"/>
</dbReference>
<gene>
    <name evidence="1" type="ORF">HINF_LOCUS19971</name>
    <name evidence="2" type="ORF">HINF_LOCUS74393</name>
</gene>
<name>A0AA86P5V5_9EUKA</name>
<dbReference type="AlphaFoldDB" id="A0AA86P5V5"/>
<dbReference type="EMBL" id="CATOUU010000515">
    <property type="protein sequence ID" value="CAI9932326.1"/>
    <property type="molecule type" value="Genomic_DNA"/>
</dbReference>
<keyword evidence="3" id="KW-1185">Reference proteome</keyword>
<reference evidence="1" key="1">
    <citation type="submission" date="2023-06" db="EMBL/GenBank/DDBJ databases">
        <authorList>
            <person name="Kurt Z."/>
        </authorList>
    </citation>
    <scope>NUCLEOTIDE SEQUENCE</scope>
</reference>
<reference evidence="2 3" key="2">
    <citation type="submission" date="2024-07" db="EMBL/GenBank/DDBJ databases">
        <authorList>
            <person name="Akdeniz Z."/>
        </authorList>
    </citation>
    <scope>NUCLEOTIDE SEQUENCE [LARGE SCALE GENOMIC DNA]</scope>
</reference>
<evidence type="ECO:0000313" key="1">
    <source>
        <dbReference type="EMBL" id="CAI9932326.1"/>
    </source>
</evidence>
<dbReference type="Proteomes" id="UP001642409">
    <property type="component" value="Unassembled WGS sequence"/>
</dbReference>
<protein>
    <submittedName>
        <fullName evidence="2">Hypothetical_protein</fullName>
    </submittedName>
</protein>
<organism evidence="1">
    <name type="scientific">Hexamita inflata</name>
    <dbReference type="NCBI Taxonomy" id="28002"/>
    <lineage>
        <taxon>Eukaryota</taxon>
        <taxon>Metamonada</taxon>
        <taxon>Diplomonadida</taxon>
        <taxon>Hexamitidae</taxon>
        <taxon>Hexamitinae</taxon>
        <taxon>Hexamita</taxon>
    </lineage>
</organism>